<dbReference type="SUPFAM" id="SSF53474">
    <property type="entry name" value="alpha/beta-Hydrolases"/>
    <property type="match status" value="1"/>
</dbReference>
<dbReference type="GO" id="GO:0015996">
    <property type="term" value="P:chlorophyll catabolic process"/>
    <property type="evidence" value="ECO:0007669"/>
    <property type="project" value="InterPro"/>
</dbReference>
<dbReference type="InterPro" id="IPR029058">
    <property type="entry name" value="AB_hydrolase_fold"/>
</dbReference>
<reference evidence="2" key="1">
    <citation type="submission" date="2023-08" db="EMBL/GenBank/DDBJ databases">
        <authorList>
            <person name="Chen Y."/>
            <person name="Shah S."/>
            <person name="Dougan E. K."/>
            <person name="Thang M."/>
            <person name="Chan C."/>
        </authorList>
    </citation>
    <scope>NUCLEOTIDE SEQUENCE</scope>
</reference>
<dbReference type="EMBL" id="CAUJNA010003431">
    <property type="protein sequence ID" value="CAJ1401803.1"/>
    <property type="molecule type" value="Genomic_DNA"/>
</dbReference>
<evidence type="ECO:0000313" key="3">
    <source>
        <dbReference type="Proteomes" id="UP001178507"/>
    </source>
</evidence>
<dbReference type="GO" id="GO:0009507">
    <property type="term" value="C:chloroplast"/>
    <property type="evidence" value="ECO:0007669"/>
    <property type="project" value="TreeGrafter"/>
</dbReference>
<keyword evidence="3" id="KW-1185">Reference proteome</keyword>
<proteinExistence type="predicted"/>
<dbReference type="Proteomes" id="UP001178507">
    <property type="component" value="Unassembled WGS sequence"/>
</dbReference>
<dbReference type="PANTHER" id="PTHR47280">
    <property type="entry name" value="PHEOPHYTINASE, CHLOROPLASTIC"/>
    <property type="match status" value="1"/>
</dbReference>
<accession>A0AA36JB82</accession>
<organism evidence="2 3">
    <name type="scientific">Effrenium voratum</name>
    <dbReference type="NCBI Taxonomy" id="2562239"/>
    <lineage>
        <taxon>Eukaryota</taxon>
        <taxon>Sar</taxon>
        <taxon>Alveolata</taxon>
        <taxon>Dinophyceae</taxon>
        <taxon>Suessiales</taxon>
        <taxon>Symbiodiniaceae</taxon>
        <taxon>Effrenium</taxon>
    </lineage>
</organism>
<dbReference type="Gene3D" id="3.40.50.1820">
    <property type="entry name" value="alpha/beta hydrolase"/>
    <property type="match status" value="1"/>
</dbReference>
<comment type="caution">
    <text evidence="2">The sequence shown here is derived from an EMBL/GenBank/DDBJ whole genome shotgun (WGS) entry which is preliminary data.</text>
</comment>
<dbReference type="AlphaFoldDB" id="A0AA36JB82"/>
<dbReference type="PANTHER" id="PTHR47280:SF1">
    <property type="entry name" value="PHEOPHYTINASE, CHLOROPLASTIC"/>
    <property type="match status" value="1"/>
</dbReference>
<sequence>MLLGPELQAGARAVSAGSPCQGCQGVRAGVRKPTLGHWPHVWLAPLATAAAARSRVRRRVEDREELMRPRTAESKFWQWKEGITVHYAKASKLPSDTAVVLLHGFGVASFHYEHQFAPLSQAGYTVYAMDNVGAGLSWPDRDPAPGGPQELQDVAGSQWGFGSPDPQYEDMVIGEDLWVQQIKDFISQLVAEPKVILAGNSLGGYLTVLATAFMEDSTLQRIKGVALLNATPFWGWIPNRAKNPGLHSAFPWKGRLPVPRSVRALALTWYNTLRNPDSIEWLLNFVTVNPAGVGHQLPVRIAAMADHPNGAAAFSQILFTPQAELSFEDALQQVVARKVPALLLYGREDPWIVPYWGARAYMTAPSADYFQVSPSGHCPHFESPAAVNAALLRWLHATNPVEGQELLEPLPADIGESFHVREADGRELKVTRRGLPEPFREGGIAWDELPAWIQSCF</sequence>
<gene>
    <name evidence="2" type="ORF">EVOR1521_LOCUS24877</name>
</gene>
<name>A0AA36JB82_9DINO</name>
<feature type="domain" description="AB hydrolase-1" evidence="1">
    <location>
        <begin position="99"/>
        <end position="390"/>
    </location>
</feature>
<dbReference type="InterPro" id="IPR044211">
    <property type="entry name" value="PPH_chloroplastic"/>
</dbReference>
<evidence type="ECO:0000313" key="2">
    <source>
        <dbReference type="EMBL" id="CAJ1401803.1"/>
    </source>
</evidence>
<dbReference type="Pfam" id="PF12697">
    <property type="entry name" value="Abhydrolase_6"/>
    <property type="match status" value="1"/>
</dbReference>
<dbReference type="GO" id="GO:0080124">
    <property type="term" value="F:pheophytinase activity"/>
    <property type="evidence" value="ECO:0007669"/>
    <property type="project" value="InterPro"/>
</dbReference>
<evidence type="ECO:0000259" key="1">
    <source>
        <dbReference type="Pfam" id="PF12697"/>
    </source>
</evidence>
<protein>
    <recommendedName>
        <fullName evidence="1">AB hydrolase-1 domain-containing protein</fullName>
    </recommendedName>
</protein>
<dbReference type="InterPro" id="IPR000073">
    <property type="entry name" value="AB_hydrolase_1"/>
</dbReference>